<evidence type="ECO:0000256" key="1">
    <source>
        <dbReference type="ARBA" id="ARBA00007227"/>
    </source>
</evidence>
<dbReference type="Gene3D" id="1.10.260.40">
    <property type="entry name" value="lambda repressor-like DNA-binding domains"/>
    <property type="match status" value="1"/>
</dbReference>
<dbReference type="RefSeq" id="WP_109252670.1">
    <property type="nucleotide sequence ID" value="NZ_QEXV01000003.1"/>
</dbReference>
<organism evidence="6 7">
    <name type="scientific">Marinicauda salina</name>
    <dbReference type="NCBI Taxonomy" id="2135793"/>
    <lineage>
        <taxon>Bacteria</taxon>
        <taxon>Pseudomonadati</taxon>
        <taxon>Pseudomonadota</taxon>
        <taxon>Alphaproteobacteria</taxon>
        <taxon>Maricaulales</taxon>
        <taxon>Maricaulaceae</taxon>
        <taxon>Marinicauda</taxon>
    </lineage>
</organism>
<dbReference type="PANTHER" id="PTHR46797">
    <property type="entry name" value="HTH-TYPE TRANSCRIPTIONAL REGULATOR"/>
    <property type="match status" value="1"/>
</dbReference>
<dbReference type="PIRSF" id="PIRSF019251">
    <property type="entry name" value="Rv0465c"/>
    <property type="match status" value="1"/>
</dbReference>
<dbReference type="AlphaFoldDB" id="A0A2U2BTW7"/>
<keyword evidence="3" id="KW-0238">DNA-binding</keyword>
<gene>
    <name evidence="6" type="ORF">DDZ18_07095</name>
</gene>
<evidence type="ECO:0000313" key="7">
    <source>
        <dbReference type="Proteomes" id="UP000245168"/>
    </source>
</evidence>
<evidence type="ECO:0000259" key="5">
    <source>
        <dbReference type="PROSITE" id="PS50943"/>
    </source>
</evidence>
<dbReference type="InterPro" id="IPR050807">
    <property type="entry name" value="TransReg_Diox_bact_type"/>
</dbReference>
<dbReference type="InterPro" id="IPR018653">
    <property type="entry name" value="ScfR_C"/>
</dbReference>
<dbReference type="EMBL" id="QEXV01000003">
    <property type="protein sequence ID" value="PWE17439.1"/>
    <property type="molecule type" value="Genomic_DNA"/>
</dbReference>
<name>A0A2U2BTW7_9PROT</name>
<comment type="caution">
    <text evidence="6">The sequence shown here is derived from an EMBL/GenBank/DDBJ whole genome shotgun (WGS) entry which is preliminary data.</text>
</comment>
<dbReference type="PANTHER" id="PTHR46797:SF23">
    <property type="entry name" value="HTH-TYPE TRANSCRIPTIONAL REGULATOR SUTR"/>
    <property type="match status" value="1"/>
</dbReference>
<dbReference type="Proteomes" id="UP000245168">
    <property type="component" value="Unassembled WGS sequence"/>
</dbReference>
<dbReference type="GO" id="GO:0003700">
    <property type="term" value="F:DNA-binding transcription factor activity"/>
    <property type="evidence" value="ECO:0007669"/>
    <property type="project" value="TreeGrafter"/>
</dbReference>
<dbReference type="Pfam" id="PF09856">
    <property type="entry name" value="ScfRs"/>
    <property type="match status" value="1"/>
</dbReference>
<protein>
    <submittedName>
        <fullName evidence="6">XRE family transcriptional regulator</fullName>
    </submittedName>
</protein>
<dbReference type="GO" id="GO:0003677">
    <property type="term" value="F:DNA binding"/>
    <property type="evidence" value="ECO:0007669"/>
    <property type="project" value="UniProtKB-KW"/>
</dbReference>
<dbReference type="InterPro" id="IPR001387">
    <property type="entry name" value="Cro/C1-type_HTH"/>
</dbReference>
<evidence type="ECO:0000256" key="4">
    <source>
        <dbReference type="ARBA" id="ARBA00023163"/>
    </source>
</evidence>
<dbReference type="InterPro" id="IPR010982">
    <property type="entry name" value="Lambda_DNA-bd_dom_sf"/>
</dbReference>
<dbReference type="InterPro" id="IPR010359">
    <property type="entry name" value="IrrE_HExxH"/>
</dbReference>
<dbReference type="CDD" id="cd00093">
    <property type="entry name" value="HTH_XRE"/>
    <property type="match status" value="1"/>
</dbReference>
<accession>A0A2U2BTW7</accession>
<keyword evidence="4" id="KW-0804">Transcription</keyword>
<dbReference type="SUPFAM" id="SSF47413">
    <property type="entry name" value="lambda repressor-like DNA-binding domains"/>
    <property type="match status" value="1"/>
</dbReference>
<dbReference type="GO" id="GO:0005829">
    <property type="term" value="C:cytosol"/>
    <property type="evidence" value="ECO:0007669"/>
    <property type="project" value="TreeGrafter"/>
</dbReference>
<evidence type="ECO:0000256" key="2">
    <source>
        <dbReference type="ARBA" id="ARBA00023015"/>
    </source>
</evidence>
<reference evidence="7" key="1">
    <citation type="submission" date="2018-05" db="EMBL/GenBank/DDBJ databases">
        <authorList>
            <person name="Liu B.-T."/>
        </authorList>
    </citation>
    <scope>NUCLEOTIDE SEQUENCE [LARGE SCALE GENOMIC DNA]</scope>
    <source>
        <strain evidence="7">WD6-1</strain>
    </source>
</reference>
<dbReference type="Pfam" id="PF01381">
    <property type="entry name" value="HTH_3"/>
    <property type="match status" value="1"/>
</dbReference>
<feature type="domain" description="HTH cro/C1-type" evidence="5">
    <location>
        <begin position="14"/>
        <end position="68"/>
    </location>
</feature>
<evidence type="ECO:0000313" key="6">
    <source>
        <dbReference type="EMBL" id="PWE17439.1"/>
    </source>
</evidence>
<comment type="similarity">
    <text evidence="1">Belongs to the short-chain fatty acyl-CoA assimilation regulator (ScfR) family.</text>
</comment>
<sequence>MTAEPEKLFAGARLRRLRRDLGLTQAAFAESLGISPSYLTLLERNQRPVTARVLLGLADAFDIDVRAFAAETDRQLLTDLREAAADPVLSGVGLDERDLRDLSDAHPRAAEALSRLHQAYRETNAAAADLAIRVSGGGDAAGGLSPLEEVRDALDAAQNHFPDLETAAETLRAQLEPGDLMAGLNTRLRAEHGAAVRVYDDETMGGALRRFDFHARKLMLSERLSHEARVFHAAVTLILLEAGETLDETAAGAELSGDDARRLFRASLANYAGAAVMMPYDAFREAAEKTGYDIERLCARFDASFEQVCHRLTTLNRPGARGVAFFMVRVDQAGNVSKRFGGGVLPFARSGGGCARWRIHDAFRMPERVHVQLLEMPDGARFLSMAKAVARPLPGGGSALQAVAVGCDAADADRLVYDPGKAAEPTPAGIACRLCEREDCAERAFPPMQRALKLDPHVRGAAPFTFSRD</sequence>
<keyword evidence="2" id="KW-0805">Transcription regulation</keyword>
<evidence type="ECO:0000256" key="3">
    <source>
        <dbReference type="ARBA" id="ARBA00023125"/>
    </source>
</evidence>
<keyword evidence="7" id="KW-1185">Reference proteome</keyword>
<dbReference type="PROSITE" id="PS50943">
    <property type="entry name" value="HTH_CROC1"/>
    <property type="match status" value="1"/>
</dbReference>
<dbReference type="Pfam" id="PF06114">
    <property type="entry name" value="Peptidase_M78"/>
    <property type="match status" value="1"/>
</dbReference>
<dbReference type="SMART" id="SM00530">
    <property type="entry name" value="HTH_XRE"/>
    <property type="match status" value="1"/>
</dbReference>
<dbReference type="InterPro" id="IPR026281">
    <property type="entry name" value="HTH_RamB"/>
</dbReference>
<dbReference type="OrthoDB" id="1123084at2"/>
<proteinExistence type="inferred from homology"/>